<feature type="domain" description="Mur ligase C-terminal" evidence="12">
    <location>
        <begin position="325"/>
        <end position="453"/>
    </location>
</feature>
<dbReference type="Gene3D" id="3.90.190.20">
    <property type="entry name" value="Mur ligase, C-terminal domain"/>
    <property type="match status" value="1"/>
</dbReference>
<gene>
    <name evidence="14" type="ORF">METZ01_LOCUS77721</name>
</gene>
<dbReference type="InterPro" id="IPR005863">
    <property type="entry name" value="UDP-N-AcMur_synth"/>
</dbReference>
<keyword evidence="3" id="KW-0132">Cell division</keyword>
<keyword evidence="2" id="KW-0436">Ligase</keyword>
<keyword evidence="9" id="KW-0961">Cell wall biogenesis/degradation</keyword>
<evidence type="ECO:0000256" key="1">
    <source>
        <dbReference type="ARBA" id="ARBA00022490"/>
    </source>
</evidence>
<dbReference type="GO" id="GO:0008360">
    <property type="term" value="P:regulation of cell shape"/>
    <property type="evidence" value="ECO:0007669"/>
    <property type="project" value="UniProtKB-KW"/>
</dbReference>
<evidence type="ECO:0000256" key="4">
    <source>
        <dbReference type="ARBA" id="ARBA00022741"/>
    </source>
</evidence>
<keyword evidence="8" id="KW-0131">Cell cycle</keyword>
<dbReference type="InterPro" id="IPR035911">
    <property type="entry name" value="MurE/MurF_N"/>
</dbReference>
<dbReference type="GO" id="GO:0005524">
    <property type="term" value="F:ATP binding"/>
    <property type="evidence" value="ECO:0007669"/>
    <property type="project" value="UniProtKB-KW"/>
</dbReference>
<dbReference type="InterPro" id="IPR036615">
    <property type="entry name" value="Mur_ligase_C_dom_sf"/>
</dbReference>
<evidence type="ECO:0000256" key="2">
    <source>
        <dbReference type="ARBA" id="ARBA00022598"/>
    </source>
</evidence>
<dbReference type="HAMAP" id="MF_02019">
    <property type="entry name" value="MurF"/>
    <property type="match status" value="1"/>
</dbReference>
<dbReference type="EMBL" id="UINC01006001">
    <property type="protein sequence ID" value="SVA24867.1"/>
    <property type="molecule type" value="Genomic_DNA"/>
</dbReference>
<feature type="domain" description="Mur ligase central" evidence="13">
    <location>
        <begin position="116"/>
        <end position="303"/>
    </location>
</feature>
<dbReference type="PANTHER" id="PTHR43024:SF1">
    <property type="entry name" value="UDP-N-ACETYLMURAMOYL-TRIPEPTIDE--D-ALANYL-D-ALANINE LIGASE"/>
    <property type="match status" value="1"/>
</dbReference>
<reference evidence="14" key="1">
    <citation type="submission" date="2018-05" db="EMBL/GenBank/DDBJ databases">
        <authorList>
            <person name="Lanie J.A."/>
            <person name="Ng W.-L."/>
            <person name="Kazmierczak K.M."/>
            <person name="Andrzejewski T.M."/>
            <person name="Davidsen T.M."/>
            <person name="Wayne K.J."/>
            <person name="Tettelin H."/>
            <person name="Glass J.I."/>
            <person name="Rusch D."/>
            <person name="Podicherti R."/>
            <person name="Tsui H.-C.T."/>
            <person name="Winkler M.E."/>
        </authorList>
    </citation>
    <scope>NUCLEOTIDE SEQUENCE</scope>
</reference>
<feature type="non-terminal residue" evidence="14">
    <location>
        <position position="1"/>
    </location>
</feature>
<keyword evidence="4" id="KW-0547">Nucleotide-binding</keyword>
<keyword evidence="5" id="KW-0067">ATP-binding</keyword>
<feature type="domain" description="Mur ligase N-terminal catalytic" evidence="11">
    <location>
        <begin position="34"/>
        <end position="104"/>
    </location>
</feature>
<evidence type="ECO:0000259" key="11">
    <source>
        <dbReference type="Pfam" id="PF01225"/>
    </source>
</evidence>
<evidence type="ECO:0000256" key="5">
    <source>
        <dbReference type="ARBA" id="ARBA00022840"/>
    </source>
</evidence>
<dbReference type="InterPro" id="IPR000713">
    <property type="entry name" value="Mur_ligase_N"/>
</dbReference>
<dbReference type="GO" id="GO:0071555">
    <property type="term" value="P:cell wall organization"/>
    <property type="evidence" value="ECO:0007669"/>
    <property type="project" value="UniProtKB-KW"/>
</dbReference>
<dbReference type="PANTHER" id="PTHR43024">
    <property type="entry name" value="UDP-N-ACETYLMURAMOYL-TRIPEPTIDE--D-ALANYL-D-ALANINE LIGASE"/>
    <property type="match status" value="1"/>
</dbReference>
<name>A0A381UBY2_9ZZZZ</name>
<evidence type="ECO:0000256" key="9">
    <source>
        <dbReference type="ARBA" id="ARBA00023316"/>
    </source>
</evidence>
<evidence type="ECO:0000256" key="10">
    <source>
        <dbReference type="ARBA" id="ARBA00031461"/>
    </source>
</evidence>
<dbReference type="InterPro" id="IPR036565">
    <property type="entry name" value="Mur-like_cat_sf"/>
</dbReference>
<evidence type="ECO:0000256" key="3">
    <source>
        <dbReference type="ARBA" id="ARBA00022618"/>
    </source>
</evidence>
<dbReference type="Gene3D" id="3.40.1190.10">
    <property type="entry name" value="Mur-like, catalytic domain"/>
    <property type="match status" value="1"/>
</dbReference>
<protein>
    <recommendedName>
        <fullName evidence="10">UDP-MurNAc-pentapeptide synthetase</fullName>
    </recommendedName>
</protein>
<dbReference type="SUPFAM" id="SSF53244">
    <property type="entry name" value="MurD-like peptide ligases, peptide-binding domain"/>
    <property type="match status" value="1"/>
</dbReference>
<evidence type="ECO:0000259" key="12">
    <source>
        <dbReference type="Pfam" id="PF02875"/>
    </source>
</evidence>
<evidence type="ECO:0000256" key="6">
    <source>
        <dbReference type="ARBA" id="ARBA00022960"/>
    </source>
</evidence>
<evidence type="ECO:0000256" key="7">
    <source>
        <dbReference type="ARBA" id="ARBA00022984"/>
    </source>
</evidence>
<evidence type="ECO:0000259" key="13">
    <source>
        <dbReference type="Pfam" id="PF08245"/>
    </source>
</evidence>
<keyword evidence="1" id="KW-0963">Cytoplasm</keyword>
<dbReference type="SUPFAM" id="SSF63418">
    <property type="entry name" value="MurE/MurF N-terminal domain"/>
    <property type="match status" value="1"/>
</dbReference>
<evidence type="ECO:0000256" key="8">
    <source>
        <dbReference type="ARBA" id="ARBA00023306"/>
    </source>
</evidence>
<organism evidence="14">
    <name type="scientific">marine metagenome</name>
    <dbReference type="NCBI Taxonomy" id="408172"/>
    <lineage>
        <taxon>unclassified sequences</taxon>
        <taxon>metagenomes</taxon>
        <taxon>ecological metagenomes</taxon>
    </lineage>
</organism>
<dbReference type="SUPFAM" id="SSF53623">
    <property type="entry name" value="MurD-like peptide ligases, catalytic domain"/>
    <property type="match status" value="1"/>
</dbReference>
<accession>A0A381UBY2</accession>
<dbReference type="GO" id="GO:0047480">
    <property type="term" value="F:UDP-N-acetylmuramoyl-tripeptide-D-alanyl-D-alanine ligase activity"/>
    <property type="evidence" value="ECO:0007669"/>
    <property type="project" value="InterPro"/>
</dbReference>
<dbReference type="Pfam" id="PF01225">
    <property type="entry name" value="Mur_ligase"/>
    <property type="match status" value="1"/>
</dbReference>
<dbReference type="AlphaFoldDB" id="A0A381UBY2"/>
<dbReference type="Pfam" id="PF08245">
    <property type="entry name" value="Mur_ligase_M"/>
    <property type="match status" value="1"/>
</dbReference>
<proteinExistence type="inferred from homology"/>
<dbReference type="InterPro" id="IPR051046">
    <property type="entry name" value="MurCDEF_CellWall_CoF430Synth"/>
</dbReference>
<evidence type="ECO:0000313" key="14">
    <source>
        <dbReference type="EMBL" id="SVA24867.1"/>
    </source>
</evidence>
<dbReference type="Pfam" id="PF02875">
    <property type="entry name" value="Mur_ligase_C"/>
    <property type="match status" value="1"/>
</dbReference>
<dbReference type="GO" id="GO:0009252">
    <property type="term" value="P:peptidoglycan biosynthetic process"/>
    <property type="evidence" value="ECO:0007669"/>
    <property type="project" value="UniProtKB-KW"/>
</dbReference>
<dbReference type="InterPro" id="IPR013221">
    <property type="entry name" value="Mur_ligase_cen"/>
</dbReference>
<keyword evidence="6" id="KW-0133">Cell shape</keyword>
<sequence>VPKQPPWQLTAEEIAGVVGGTLVSGEQDEQFGPVSIDTRTLAAGDLFFAIRGDRFDGHDFVSGALDCGARGVVVSDRRAVPTSATAVVIIVQDTVGALQALAQHVRSGSGARVIAITGSTGKTSTKEIVAAMLQTRYRVVRNQGNRNNHIGLPLSLLALLARPELAVVELGMNHVGEIARLVAIAKPDVRVWTNVGDAHVGLLGSVERVADAKAEIMEGATPESLLIANADDAYVMSRAHQFPGQVVTFGIHAPADVKAGDVRDRGLSGIEATIATSEASLPLRVPLLGLGQFANVLAAVTVALQFQIPLHTIAAEASALKPFVHRGEVFRLRNGIVVVDDSYNSSPSALTVALEILNTEKADGRRVAVLGEMRELGSRGRELHRHSGLMAAKCGLDLLVSVGGPDAIALADGAVDGGLNPEQVHHVTTSDEAGPLTASLLQTSDLVLVKGSRGVQTDLVVEYLKSELA</sequence>
<keyword evidence="7" id="KW-0573">Peptidoglycan synthesis</keyword>
<dbReference type="GO" id="GO:0051301">
    <property type="term" value="P:cell division"/>
    <property type="evidence" value="ECO:0007669"/>
    <property type="project" value="UniProtKB-KW"/>
</dbReference>
<dbReference type="Gene3D" id="3.40.1390.10">
    <property type="entry name" value="MurE/MurF, N-terminal domain"/>
    <property type="match status" value="1"/>
</dbReference>
<dbReference type="NCBIfam" id="TIGR01143">
    <property type="entry name" value="murF"/>
    <property type="match status" value="1"/>
</dbReference>
<dbReference type="InterPro" id="IPR004101">
    <property type="entry name" value="Mur_ligase_C"/>
</dbReference>